<dbReference type="PROSITE" id="PS51077">
    <property type="entry name" value="HTH_ICLR"/>
    <property type="match status" value="1"/>
</dbReference>
<dbReference type="InterPro" id="IPR050707">
    <property type="entry name" value="HTH_MetabolicPath_Reg"/>
</dbReference>
<dbReference type="Gene3D" id="1.10.10.10">
    <property type="entry name" value="Winged helix-like DNA-binding domain superfamily/Winged helix DNA-binding domain"/>
    <property type="match status" value="1"/>
</dbReference>
<dbReference type="InterPro" id="IPR005471">
    <property type="entry name" value="Tscrpt_reg_IclR_N"/>
</dbReference>
<dbReference type="InterPro" id="IPR014757">
    <property type="entry name" value="Tscrpt_reg_IclR_C"/>
</dbReference>
<dbReference type="PROSITE" id="PS51078">
    <property type="entry name" value="ICLR_ED"/>
    <property type="match status" value="1"/>
</dbReference>
<dbReference type="SUPFAM" id="SSF46785">
    <property type="entry name" value="Winged helix' DNA-binding domain"/>
    <property type="match status" value="1"/>
</dbReference>
<gene>
    <name evidence="6" type="ORF">ABEU19_003526</name>
</gene>
<keyword evidence="1" id="KW-0805">Transcription regulation</keyword>
<keyword evidence="3" id="KW-0804">Transcription</keyword>
<reference evidence="6 7" key="1">
    <citation type="submission" date="2023-11" db="EMBL/GenBank/DDBJ databases">
        <authorList>
            <person name="Val-Calvo J."/>
            <person name="Scortti M."/>
            <person name="Vazquez-Boland J."/>
        </authorList>
    </citation>
    <scope>NUCLEOTIDE SEQUENCE [LARGE SCALE GENOMIC DNA]</scope>
    <source>
        <strain evidence="6 7">DSM 46662</strain>
    </source>
</reference>
<evidence type="ECO:0000256" key="3">
    <source>
        <dbReference type="ARBA" id="ARBA00023163"/>
    </source>
</evidence>
<keyword evidence="7" id="KW-1185">Reference proteome</keyword>
<evidence type="ECO:0000313" key="7">
    <source>
        <dbReference type="Proteomes" id="UP001629744"/>
    </source>
</evidence>
<evidence type="ECO:0000313" key="6">
    <source>
        <dbReference type="EMBL" id="MFM1730006.1"/>
    </source>
</evidence>
<dbReference type="Proteomes" id="UP001629744">
    <property type="component" value="Unassembled WGS sequence"/>
</dbReference>
<dbReference type="InterPro" id="IPR029016">
    <property type="entry name" value="GAF-like_dom_sf"/>
</dbReference>
<accession>A0ABW9FWM3</accession>
<evidence type="ECO:0000259" key="4">
    <source>
        <dbReference type="PROSITE" id="PS51077"/>
    </source>
</evidence>
<dbReference type="PANTHER" id="PTHR30136">
    <property type="entry name" value="HELIX-TURN-HELIX TRANSCRIPTIONAL REGULATOR, ICLR FAMILY"/>
    <property type="match status" value="1"/>
</dbReference>
<protein>
    <submittedName>
        <fullName evidence="6">IclR family transcriptional regulator</fullName>
    </submittedName>
</protein>
<dbReference type="SMART" id="SM00346">
    <property type="entry name" value="HTH_ICLR"/>
    <property type="match status" value="1"/>
</dbReference>
<proteinExistence type="predicted"/>
<dbReference type="EMBL" id="JBDLNU010000004">
    <property type="protein sequence ID" value="MFM1730006.1"/>
    <property type="molecule type" value="Genomic_DNA"/>
</dbReference>
<dbReference type="RefSeq" id="WP_348603239.1">
    <property type="nucleotide sequence ID" value="NZ_CP157276.1"/>
</dbReference>
<dbReference type="InterPro" id="IPR036390">
    <property type="entry name" value="WH_DNA-bd_sf"/>
</dbReference>
<name>A0ABW9FWM3_9NOCA</name>
<dbReference type="InterPro" id="IPR036388">
    <property type="entry name" value="WH-like_DNA-bd_sf"/>
</dbReference>
<comment type="caution">
    <text evidence="6">The sequence shown here is derived from an EMBL/GenBank/DDBJ whole genome shotgun (WGS) entry which is preliminary data.</text>
</comment>
<evidence type="ECO:0000259" key="5">
    <source>
        <dbReference type="PROSITE" id="PS51078"/>
    </source>
</evidence>
<dbReference type="PANTHER" id="PTHR30136:SF24">
    <property type="entry name" value="HTH-TYPE TRANSCRIPTIONAL REPRESSOR ALLR"/>
    <property type="match status" value="1"/>
</dbReference>
<dbReference type="Pfam" id="PF09339">
    <property type="entry name" value="HTH_IclR"/>
    <property type="match status" value="1"/>
</dbReference>
<evidence type="ECO:0000256" key="1">
    <source>
        <dbReference type="ARBA" id="ARBA00023015"/>
    </source>
</evidence>
<evidence type="ECO:0000256" key="2">
    <source>
        <dbReference type="ARBA" id="ARBA00023125"/>
    </source>
</evidence>
<feature type="domain" description="HTH iclR-type" evidence="4">
    <location>
        <begin position="13"/>
        <end position="72"/>
    </location>
</feature>
<sequence>MIVHAGESDVAPTAMLERLTLLLDAFNDTRSMTLAQIVDRTGLPRSSAHRMLGRLVDMQWLHRHGHEYQLGTRLIELGSIALHQNSLRSAAAPILQELHRSTGYLIHLGVLDGKDALYLDKIGGRLTTELPTRVGQRYPAHTSALGRVLLAHPPNDSGNTARLDPGLRRIREAGVAYELRRAGSIATIAAPIGRAGSVVAALSICGPSTHLEFDHRHAAPVRAAASAIMQTLNGHRGIAAPIPLGSRARATDTTNPNHYLRFA</sequence>
<feature type="domain" description="IclR-ED" evidence="5">
    <location>
        <begin position="73"/>
        <end position="234"/>
    </location>
</feature>
<dbReference type="Pfam" id="PF01614">
    <property type="entry name" value="IclR_C"/>
    <property type="match status" value="1"/>
</dbReference>
<organism evidence="6 7">
    <name type="scientific">Prescottella soli</name>
    <dbReference type="NCBI Taxonomy" id="1543852"/>
    <lineage>
        <taxon>Bacteria</taxon>
        <taxon>Bacillati</taxon>
        <taxon>Actinomycetota</taxon>
        <taxon>Actinomycetes</taxon>
        <taxon>Mycobacteriales</taxon>
        <taxon>Nocardiaceae</taxon>
        <taxon>Prescottella</taxon>
    </lineage>
</organism>
<dbReference type="SUPFAM" id="SSF55781">
    <property type="entry name" value="GAF domain-like"/>
    <property type="match status" value="1"/>
</dbReference>
<dbReference type="Gene3D" id="3.30.450.40">
    <property type="match status" value="1"/>
</dbReference>
<keyword evidence="2" id="KW-0238">DNA-binding</keyword>